<evidence type="ECO:0000256" key="1">
    <source>
        <dbReference type="SAM" id="MobiDB-lite"/>
    </source>
</evidence>
<comment type="caution">
    <text evidence="3">The sequence shown here is derived from an EMBL/GenBank/DDBJ whole genome shotgun (WGS) entry which is preliminary data.</text>
</comment>
<dbReference type="Proteomes" id="UP001175227">
    <property type="component" value="Unassembled WGS sequence"/>
</dbReference>
<keyword evidence="4" id="KW-1185">Reference proteome</keyword>
<dbReference type="EMBL" id="JAUEPR010000117">
    <property type="protein sequence ID" value="KAK0463296.1"/>
    <property type="molecule type" value="Genomic_DNA"/>
</dbReference>
<evidence type="ECO:0000256" key="2">
    <source>
        <dbReference type="SAM" id="Phobius"/>
    </source>
</evidence>
<gene>
    <name evidence="3" type="ORF">IW261DRAFT_1625990</name>
</gene>
<name>A0AA39NCY2_9AGAR</name>
<feature type="region of interest" description="Disordered" evidence="1">
    <location>
        <begin position="18"/>
        <end position="38"/>
    </location>
</feature>
<keyword evidence="2" id="KW-0812">Transmembrane</keyword>
<feature type="transmembrane region" description="Helical" evidence="2">
    <location>
        <begin position="123"/>
        <end position="143"/>
    </location>
</feature>
<protein>
    <submittedName>
        <fullName evidence="3">Uncharacterized protein</fullName>
    </submittedName>
</protein>
<sequence length="219" mass="23720">MTVIAQISQLRQSITLDGEDSDAVPSSAPPLEPSSSNSDIALIRDSTDVLEEEYKALLVPLPLPSPKEAIFLSDTRLRVPYFSAPVSILPVEIIAEILQLPKGICLESLFAIHSISKGLRHGHFLACVVPGAIVASTPILWIARISMMIVHFKPSLKLALGKDAGDKENNRLKSDDSRELDIDEDVRLEPDIALDVEDVAFESVWRMGDAGDDGTVAVG</sequence>
<keyword evidence="2" id="KW-0472">Membrane</keyword>
<keyword evidence="2" id="KW-1133">Transmembrane helix</keyword>
<reference evidence="3" key="1">
    <citation type="submission" date="2023-06" db="EMBL/GenBank/DDBJ databases">
        <authorList>
            <consortium name="Lawrence Berkeley National Laboratory"/>
            <person name="Ahrendt S."/>
            <person name="Sahu N."/>
            <person name="Indic B."/>
            <person name="Wong-Bajracharya J."/>
            <person name="Merenyi Z."/>
            <person name="Ke H.-M."/>
            <person name="Monk M."/>
            <person name="Kocsube S."/>
            <person name="Drula E."/>
            <person name="Lipzen A."/>
            <person name="Balint B."/>
            <person name="Henrissat B."/>
            <person name="Andreopoulos B."/>
            <person name="Martin F.M."/>
            <person name="Harder C.B."/>
            <person name="Rigling D."/>
            <person name="Ford K.L."/>
            <person name="Foster G.D."/>
            <person name="Pangilinan J."/>
            <person name="Papanicolaou A."/>
            <person name="Barry K."/>
            <person name="LaButti K."/>
            <person name="Viragh M."/>
            <person name="Koriabine M."/>
            <person name="Yan M."/>
            <person name="Riley R."/>
            <person name="Champramary S."/>
            <person name="Plett K.L."/>
            <person name="Tsai I.J."/>
            <person name="Slot J."/>
            <person name="Sipos G."/>
            <person name="Plett J."/>
            <person name="Nagy L.G."/>
            <person name="Grigoriev I.V."/>
        </authorList>
    </citation>
    <scope>NUCLEOTIDE SEQUENCE</scope>
    <source>
        <strain evidence="3">ICMP 16352</strain>
    </source>
</reference>
<proteinExistence type="predicted"/>
<evidence type="ECO:0000313" key="3">
    <source>
        <dbReference type="EMBL" id="KAK0463296.1"/>
    </source>
</evidence>
<evidence type="ECO:0000313" key="4">
    <source>
        <dbReference type="Proteomes" id="UP001175227"/>
    </source>
</evidence>
<organism evidence="3 4">
    <name type="scientific">Armillaria novae-zelandiae</name>
    <dbReference type="NCBI Taxonomy" id="153914"/>
    <lineage>
        <taxon>Eukaryota</taxon>
        <taxon>Fungi</taxon>
        <taxon>Dikarya</taxon>
        <taxon>Basidiomycota</taxon>
        <taxon>Agaricomycotina</taxon>
        <taxon>Agaricomycetes</taxon>
        <taxon>Agaricomycetidae</taxon>
        <taxon>Agaricales</taxon>
        <taxon>Marasmiineae</taxon>
        <taxon>Physalacriaceae</taxon>
        <taxon>Armillaria</taxon>
    </lineage>
</organism>
<dbReference type="AlphaFoldDB" id="A0AA39NCY2"/>
<accession>A0AA39NCY2</accession>